<evidence type="ECO:0000259" key="5">
    <source>
        <dbReference type="Pfam" id="PF12849"/>
    </source>
</evidence>
<feature type="signal peptide" evidence="4">
    <location>
        <begin position="1"/>
        <end position="17"/>
    </location>
</feature>
<feature type="chain" id="PRO_5045008571" description="Phosphate-binding protein" evidence="4">
    <location>
        <begin position="18"/>
        <end position="274"/>
    </location>
</feature>
<keyword evidence="2 4" id="KW-0813">Transport</keyword>
<evidence type="ECO:0000256" key="3">
    <source>
        <dbReference type="ARBA" id="ARBA00022729"/>
    </source>
</evidence>
<evidence type="ECO:0000256" key="4">
    <source>
        <dbReference type="RuleBase" id="RU367119"/>
    </source>
</evidence>
<dbReference type="NCBIfam" id="TIGR02136">
    <property type="entry name" value="ptsS_2"/>
    <property type="match status" value="1"/>
</dbReference>
<dbReference type="PANTHER" id="PTHR30570:SF1">
    <property type="entry name" value="PHOSPHATE-BINDING PROTEIN PSTS"/>
    <property type="match status" value="1"/>
</dbReference>
<keyword evidence="3 4" id="KW-0732">Signal</keyword>
<evidence type="ECO:0000313" key="6">
    <source>
        <dbReference type="EMBL" id="WRQ89146.1"/>
    </source>
</evidence>
<dbReference type="Pfam" id="PF12849">
    <property type="entry name" value="PBP_like_2"/>
    <property type="match status" value="1"/>
</dbReference>
<dbReference type="InterPro" id="IPR024370">
    <property type="entry name" value="PBP_domain"/>
</dbReference>
<dbReference type="RefSeq" id="WP_225919423.1">
    <property type="nucleotide sequence ID" value="NZ_CP139781.1"/>
</dbReference>
<evidence type="ECO:0000256" key="1">
    <source>
        <dbReference type="ARBA" id="ARBA00008725"/>
    </source>
</evidence>
<proteinExistence type="inferred from homology"/>
<dbReference type="Gene3D" id="3.40.190.10">
    <property type="entry name" value="Periplasmic binding protein-like II"/>
    <property type="match status" value="2"/>
</dbReference>
<dbReference type="EMBL" id="CP139781">
    <property type="protein sequence ID" value="WRQ89146.1"/>
    <property type="molecule type" value="Genomic_DNA"/>
</dbReference>
<dbReference type="Proteomes" id="UP000738431">
    <property type="component" value="Chromosome"/>
</dbReference>
<keyword evidence="7" id="KW-1185">Reference proteome</keyword>
<protein>
    <recommendedName>
        <fullName evidence="4">Phosphate-binding protein</fullName>
    </recommendedName>
</protein>
<comment type="similarity">
    <text evidence="1 4">Belongs to the PstS family.</text>
</comment>
<dbReference type="InterPro" id="IPR011862">
    <property type="entry name" value="Phos-bd"/>
</dbReference>
<comment type="function">
    <text evidence="4">Involved in the system for phosphate transport across the cytoplasmic membrane.</text>
</comment>
<feature type="domain" description="PBP" evidence="5">
    <location>
        <begin position="23"/>
        <end position="259"/>
    </location>
</feature>
<dbReference type="PANTHER" id="PTHR30570">
    <property type="entry name" value="PERIPLASMIC PHOSPHATE BINDING COMPONENT OF PHOSPHATE ABC TRANSPORTER"/>
    <property type="match status" value="1"/>
</dbReference>
<gene>
    <name evidence="6" type="ORF">K1X11_006980</name>
</gene>
<dbReference type="CDD" id="cd13653">
    <property type="entry name" value="PBP2_phosphate_like_1"/>
    <property type="match status" value="1"/>
</dbReference>
<evidence type="ECO:0000256" key="2">
    <source>
        <dbReference type="ARBA" id="ARBA00022448"/>
    </source>
</evidence>
<name>A0ABZ1CCI3_9BACT</name>
<dbReference type="InterPro" id="IPR050811">
    <property type="entry name" value="Phosphate_ABC_transporter"/>
</dbReference>
<sequence length="274" mass="28602">MKTPLRFLLGCMLATVAAVTSVSAQKIVIKGSDTLGAKLVPILAEEFKARHPGVSFEIAAEGSSTGIAAVIDGTADIGMSSRSAKPTEMSAASAKGVEMTEHVVAFDGLAVILNADSPISDLRKRQVEQIFTGAVTDWAAVGGNPGEISVYTRNTSSGTYSDFKALAMRKRDYAPSSQKMAGNEQIASEVAGNPNGIGYVGLAYSQAPGVKVATIDGHLPEAESVNSGEYPYARPTFYYTNGEPTGIVAEFIAFTLSEEGQRIAAQVGFVPVGQ</sequence>
<keyword evidence="4" id="KW-0592">Phosphate transport</keyword>
<dbReference type="SUPFAM" id="SSF53850">
    <property type="entry name" value="Periplasmic binding protein-like II"/>
    <property type="match status" value="1"/>
</dbReference>
<evidence type="ECO:0000313" key="7">
    <source>
        <dbReference type="Proteomes" id="UP000738431"/>
    </source>
</evidence>
<organism evidence="6 7">
    <name type="scientific">Actomonas aquatica</name>
    <dbReference type="NCBI Taxonomy" id="2866162"/>
    <lineage>
        <taxon>Bacteria</taxon>
        <taxon>Pseudomonadati</taxon>
        <taxon>Verrucomicrobiota</taxon>
        <taxon>Opitutia</taxon>
        <taxon>Opitutales</taxon>
        <taxon>Opitutaceae</taxon>
        <taxon>Actomonas</taxon>
    </lineage>
</organism>
<accession>A0ABZ1CCI3</accession>
<reference evidence="6 7" key="1">
    <citation type="submission" date="2023-12" db="EMBL/GenBank/DDBJ databases">
        <title>Description of an unclassified Opitutus bacterium of Verrucomicrobiota.</title>
        <authorList>
            <person name="Zhang D.-F."/>
        </authorList>
    </citation>
    <scope>NUCLEOTIDE SEQUENCE [LARGE SCALE GENOMIC DNA]</scope>
    <source>
        <strain evidence="6 7">WL0086</strain>
    </source>
</reference>